<dbReference type="GO" id="GO:0004347">
    <property type="term" value="F:glucose-6-phosphate isomerase activity"/>
    <property type="evidence" value="ECO:0007669"/>
    <property type="project" value="UniProtKB-EC"/>
</dbReference>
<keyword evidence="3 4" id="KW-0413">Isomerase</keyword>
<gene>
    <name evidence="6" type="ORF">CS347_18790</name>
</gene>
<comment type="pathway">
    <text evidence="4">Carbohydrate degradation; glycolysis; D-glyceraldehyde 3-phosphate and glycerone phosphate from D-glucose: step 2/4.</text>
</comment>
<dbReference type="PANTHER" id="PTHR11469">
    <property type="entry name" value="GLUCOSE-6-PHOSPHATE ISOMERASE"/>
    <property type="match status" value="1"/>
</dbReference>
<proteinExistence type="inferred from homology"/>
<feature type="region of interest" description="Disordered" evidence="5">
    <location>
        <begin position="603"/>
        <end position="628"/>
    </location>
</feature>
<dbReference type="AlphaFoldDB" id="A0AAN1RZL6"/>
<evidence type="ECO:0000313" key="6">
    <source>
        <dbReference type="EMBL" id="AZW18660.1"/>
    </source>
</evidence>
<accession>A0AAN1RZL6</accession>
<evidence type="ECO:0000256" key="1">
    <source>
        <dbReference type="ARBA" id="ARBA00022432"/>
    </source>
</evidence>
<dbReference type="GO" id="GO:0048029">
    <property type="term" value="F:monosaccharide binding"/>
    <property type="evidence" value="ECO:0007669"/>
    <property type="project" value="TreeGrafter"/>
</dbReference>
<reference evidence="7" key="1">
    <citation type="submission" date="2017-10" db="EMBL/GenBank/DDBJ databases">
        <title>Whole genome sequencing of various Bordetella species.</title>
        <authorList>
            <person name="Weigand M.R."/>
            <person name="Loparev V."/>
            <person name="Peng Y."/>
            <person name="Bowden K.E."/>
            <person name="Tondella M.L."/>
            <person name="Williams M.M."/>
        </authorList>
    </citation>
    <scope>NUCLEOTIDE SEQUENCE [LARGE SCALE GENOMIC DNA]</scope>
    <source>
        <strain evidence="7">H720</strain>
    </source>
</reference>
<dbReference type="EC" id="5.3.1.9" evidence="4"/>
<dbReference type="Gene3D" id="3.40.50.10490">
    <property type="entry name" value="Glucose-6-phosphate isomerase like protein, domain 1"/>
    <property type="match status" value="3"/>
</dbReference>
<evidence type="ECO:0000256" key="4">
    <source>
        <dbReference type="RuleBase" id="RU000612"/>
    </source>
</evidence>
<dbReference type="PRINTS" id="PR00662">
    <property type="entry name" value="G6PISOMERASE"/>
</dbReference>
<dbReference type="CDD" id="cd05015">
    <property type="entry name" value="SIS_PGI_1"/>
    <property type="match status" value="1"/>
</dbReference>
<dbReference type="InterPro" id="IPR001672">
    <property type="entry name" value="G6P_Isomerase"/>
</dbReference>
<dbReference type="GO" id="GO:0097367">
    <property type="term" value="F:carbohydrate derivative binding"/>
    <property type="evidence" value="ECO:0007669"/>
    <property type="project" value="InterPro"/>
</dbReference>
<evidence type="ECO:0000256" key="5">
    <source>
        <dbReference type="SAM" id="MobiDB-lite"/>
    </source>
</evidence>
<dbReference type="EMBL" id="CP024172">
    <property type="protein sequence ID" value="AZW18660.1"/>
    <property type="molecule type" value="Genomic_DNA"/>
</dbReference>
<dbReference type="PANTHER" id="PTHR11469:SF1">
    <property type="entry name" value="GLUCOSE-6-PHOSPHATE ISOMERASE"/>
    <property type="match status" value="1"/>
</dbReference>
<feature type="compositionally biased region" description="Low complexity" evidence="5">
    <location>
        <begin position="618"/>
        <end position="628"/>
    </location>
</feature>
<dbReference type="PROSITE" id="PS51463">
    <property type="entry name" value="P_GLUCOSE_ISOMERASE_3"/>
    <property type="match status" value="1"/>
</dbReference>
<organism evidence="6 7">
    <name type="scientific">Bordetella hinzii</name>
    <dbReference type="NCBI Taxonomy" id="103855"/>
    <lineage>
        <taxon>Bacteria</taxon>
        <taxon>Pseudomonadati</taxon>
        <taxon>Pseudomonadota</taxon>
        <taxon>Betaproteobacteria</taxon>
        <taxon>Burkholderiales</taxon>
        <taxon>Alcaligenaceae</taxon>
        <taxon>Bordetella</taxon>
    </lineage>
</organism>
<sequence>MPRRSASAMPARAARRRARRLPPGRQIPYWSVPMPLAKETLSAVLNTPASRLTAAVNLQCMQLPPRLRARVEHRLARLCAMRWSARLWQRDATLWTGADEDRWLGWIDPWQQANVMRRYQGLCARLRGQGQTDAVVLGMGGASLGAQVLARSLRPAQDGLRLHVLDSTDPDEVRALQARLPAASTLYLVASKSGSTLESALLARHFHARAVASVGRARAGRHFCAITDPGSPLQAQAEALGYAAVFLGDPTIGGRYSVLSPFGMVPLALMGHDPIAFLREAHVMRGYCGPKGRGNANPGLKLGALLGEAALMGHDKITLRTTPDLAPLADWLEQLLAESTGKNGRGLVPVRGEGPARAYGADRLFVELNGPGRRPADAPSPAGHPVLRIDIDSPQSLAQEFYRWQYATAVAGHILGVHPFDQPDVEATKTRARALLAQPLMPARGQRYGSLLVETDDEPRAAMARWLAAQPEGYFALLAYLPRNPTTETALARWQRLLNQAQPRPVTAAFGPRYLHSCGQAHKGGPPTGAYLFIRMAAYPPGEDGQPEPLAACHAAQGEADMRELRARGRPCIAIRCTAGLAEAVADISRLLSAALAEAGLSRDAASSGAMPAPPPASRSLAAPAPRA</sequence>
<dbReference type="GO" id="GO:0051156">
    <property type="term" value="P:glucose 6-phosphate metabolic process"/>
    <property type="evidence" value="ECO:0007669"/>
    <property type="project" value="TreeGrafter"/>
</dbReference>
<keyword evidence="1 4" id="KW-0312">Gluconeogenesis</keyword>
<evidence type="ECO:0000256" key="3">
    <source>
        <dbReference type="ARBA" id="ARBA00023235"/>
    </source>
</evidence>
<dbReference type="GO" id="GO:0005829">
    <property type="term" value="C:cytosol"/>
    <property type="evidence" value="ECO:0007669"/>
    <property type="project" value="TreeGrafter"/>
</dbReference>
<comment type="catalytic activity">
    <reaction evidence="4">
        <text>alpha-D-glucose 6-phosphate = beta-D-fructose 6-phosphate</text>
        <dbReference type="Rhea" id="RHEA:11816"/>
        <dbReference type="ChEBI" id="CHEBI:57634"/>
        <dbReference type="ChEBI" id="CHEBI:58225"/>
        <dbReference type="EC" id="5.3.1.9"/>
    </reaction>
</comment>
<comment type="similarity">
    <text evidence="4">Belongs to the GPI family.</text>
</comment>
<evidence type="ECO:0000256" key="2">
    <source>
        <dbReference type="ARBA" id="ARBA00023152"/>
    </source>
</evidence>
<dbReference type="GO" id="GO:0006096">
    <property type="term" value="P:glycolytic process"/>
    <property type="evidence" value="ECO:0007669"/>
    <property type="project" value="UniProtKB-KW"/>
</dbReference>
<name>A0AAN1RZL6_9BORD</name>
<dbReference type="SUPFAM" id="SSF53697">
    <property type="entry name" value="SIS domain"/>
    <property type="match status" value="1"/>
</dbReference>
<dbReference type="InterPro" id="IPR046348">
    <property type="entry name" value="SIS_dom_sf"/>
</dbReference>
<dbReference type="Proteomes" id="UP000282741">
    <property type="component" value="Chromosome"/>
</dbReference>
<protein>
    <recommendedName>
        <fullName evidence="4">Glucose-6-phosphate isomerase</fullName>
        <ecNumber evidence="4">5.3.1.9</ecNumber>
    </recommendedName>
</protein>
<dbReference type="Pfam" id="PF00342">
    <property type="entry name" value="PGI"/>
    <property type="match status" value="1"/>
</dbReference>
<dbReference type="GO" id="GO:0006094">
    <property type="term" value="P:gluconeogenesis"/>
    <property type="evidence" value="ECO:0007669"/>
    <property type="project" value="UniProtKB-KW"/>
</dbReference>
<evidence type="ECO:0000313" key="7">
    <source>
        <dbReference type="Proteomes" id="UP000282741"/>
    </source>
</evidence>
<keyword evidence="2 4" id="KW-0324">Glycolysis</keyword>
<dbReference type="InterPro" id="IPR035476">
    <property type="entry name" value="SIS_PGI_1"/>
</dbReference>